<proteinExistence type="predicted"/>
<organism evidence="1 2">
    <name type="scientific">Stylosanthes scabra</name>
    <dbReference type="NCBI Taxonomy" id="79078"/>
    <lineage>
        <taxon>Eukaryota</taxon>
        <taxon>Viridiplantae</taxon>
        <taxon>Streptophyta</taxon>
        <taxon>Embryophyta</taxon>
        <taxon>Tracheophyta</taxon>
        <taxon>Spermatophyta</taxon>
        <taxon>Magnoliopsida</taxon>
        <taxon>eudicotyledons</taxon>
        <taxon>Gunneridae</taxon>
        <taxon>Pentapetalae</taxon>
        <taxon>rosids</taxon>
        <taxon>fabids</taxon>
        <taxon>Fabales</taxon>
        <taxon>Fabaceae</taxon>
        <taxon>Papilionoideae</taxon>
        <taxon>50 kb inversion clade</taxon>
        <taxon>dalbergioids sensu lato</taxon>
        <taxon>Dalbergieae</taxon>
        <taxon>Pterocarpus clade</taxon>
        <taxon>Stylosanthes</taxon>
    </lineage>
</organism>
<evidence type="ECO:0000313" key="2">
    <source>
        <dbReference type="Proteomes" id="UP001341840"/>
    </source>
</evidence>
<reference evidence="1 2" key="1">
    <citation type="journal article" date="2023" name="Plants (Basel)">
        <title>Bridging the Gap: Combining Genomics and Transcriptomics Approaches to Understand Stylosanthes scabra, an Orphan Legume from the Brazilian Caatinga.</title>
        <authorList>
            <person name="Ferreira-Neto J.R.C."/>
            <person name="da Silva M.D."/>
            <person name="Binneck E."/>
            <person name="de Melo N.F."/>
            <person name="da Silva R.H."/>
            <person name="de Melo A.L.T.M."/>
            <person name="Pandolfi V."/>
            <person name="Bustamante F.O."/>
            <person name="Brasileiro-Vidal A.C."/>
            <person name="Benko-Iseppon A.M."/>
        </authorList>
    </citation>
    <scope>NUCLEOTIDE SEQUENCE [LARGE SCALE GENOMIC DNA]</scope>
    <source>
        <tissue evidence="1">Leaves</tissue>
    </source>
</reference>
<evidence type="ECO:0000313" key="1">
    <source>
        <dbReference type="EMBL" id="MED6125415.1"/>
    </source>
</evidence>
<keyword evidence="2" id="KW-1185">Reference proteome</keyword>
<sequence length="102" mass="11783">MEEERTYSAMQSKRDHTKTRIEWWCVRMIRSTQAYASYRVSSQSNLCCCVIAQRYRAGAWYVQGHNQRRATVRGKTELSLKAIYATAGSRRGTARLRVCAKA</sequence>
<dbReference type="EMBL" id="JASCZI010030939">
    <property type="protein sequence ID" value="MED6125415.1"/>
    <property type="molecule type" value="Genomic_DNA"/>
</dbReference>
<protein>
    <submittedName>
        <fullName evidence="1">Uncharacterized protein</fullName>
    </submittedName>
</protein>
<accession>A0ABU6RN92</accession>
<comment type="caution">
    <text evidence="1">The sequence shown here is derived from an EMBL/GenBank/DDBJ whole genome shotgun (WGS) entry which is preliminary data.</text>
</comment>
<name>A0ABU6RN92_9FABA</name>
<dbReference type="Proteomes" id="UP001341840">
    <property type="component" value="Unassembled WGS sequence"/>
</dbReference>
<gene>
    <name evidence="1" type="ORF">PIB30_068342</name>
</gene>